<dbReference type="EMBL" id="JAKELL010000045">
    <property type="protein sequence ID" value="KAH8987914.1"/>
    <property type="molecule type" value="Genomic_DNA"/>
</dbReference>
<dbReference type="AlphaFoldDB" id="A0AAD4LDT9"/>
<evidence type="ECO:0000313" key="2">
    <source>
        <dbReference type="EMBL" id="KAH8987914.1"/>
    </source>
</evidence>
<comment type="caution">
    <text evidence="2">The sequence shown here is derived from an EMBL/GenBank/DDBJ whole genome shotgun (WGS) entry which is preliminary data.</text>
</comment>
<feature type="region of interest" description="Disordered" evidence="1">
    <location>
        <begin position="1"/>
        <end position="95"/>
    </location>
</feature>
<proteinExistence type="predicted"/>
<evidence type="ECO:0000256" key="1">
    <source>
        <dbReference type="SAM" id="MobiDB-lite"/>
    </source>
</evidence>
<gene>
    <name evidence="2" type="ORF">EDB92DRAFT_1104548</name>
</gene>
<evidence type="ECO:0000313" key="3">
    <source>
        <dbReference type="Proteomes" id="UP001201163"/>
    </source>
</evidence>
<reference evidence="2" key="1">
    <citation type="submission" date="2022-01" db="EMBL/GenBank/DDBJ databases">
        <title>Comparative genomics reveals a dynamic genome evolution in the ectomycorrhizal milk-cap (Lactarius) mushrooms.</title>
        <authorList>
            <consortium name="DOE Joint Genome Institute"/>
            <person name="Lebreton A."/>
            <person name="Tang N."/>
            <person name="Kuo A."/>
            <person name="LaButti K."/>
            <person name="Drula E."/>
            <person name="Barry K."/>
            <person name="Clum A."/>
            <person name="Lipzen A."/>
            <person name="Mousain D."/>
            <person name="Ng V."/>
            <person name="Wang R."/>
            <person name="Wang X."/>
            <person name="Dai Y."/>
            <person name="Henrissat B."/>
            <person name="Grigoriev I.V."/>
            <person name="Guerin-Laguette A."/>
            <person name="Yu F."/>
            <person name="Martin F.M."/>
        </authorList>
    </citation>
    <scope>NUCLEOTIDE SEQUENCE</scope>
    <source>
        <strain evidence="2">QP</strain>
    </source>
</reference>
<organism evidence="2 3">
    <name type="scientific">Lactarius akahatsu</name>
    <dbReference type="NCBI Taxonomy" id="416441"/>
    <lineage>
        <taxon>Eukaryota</taxon>
        <taxon>Fungi</taxon>
        <taxon>Dikarya</taxon>
        <taxon>Basidiomycota</taxon>
        <taxon>Agaricomycotina</taxon>
        <taxon>Agaricomycetes</taxon>
        <taxon>Russulales</taxon>
        <taxon>Russulaceae</taxon>
        <taxon>Lactarius</taxon>
    </lineage>
</organism>
<feature type="compositionally biased region" description="Low complexity" evidence="1">
    <location>
        <begin position="109"/>
        <end position="125"/>
    </location>
</feature>
<feature type="region of interest" description="Disordered" evidence="1">
    <location>
        <begin position="108"/>
        <end position="128"/>
    </location>
</feature>
<name>A0AAD4LDT9_9AGAM</name>
<keyword evidence="3" id="KW-1185">Reference proteome</keyword>
<protein>
    <submittedName>
        <fullName evidence="2">Uncharacterized protein</fullName>
    </submittedName>
</protein>
<dbReference type="Proteomes" id="UP001201163">
    <property type="component" value="Unassembled WGS sequence"/>
</dbReference>
<sequence length="249" mass="28064">MPQLPRLDIDVTNSHQVDRRDSPIHPPSVTSHGHTQPSSPSIRGQDRRDSSTSVVVGVVNPSTDSLPAPPRILTDGPPLTEEPYTIDSPTDHLSVPDTLDLREELLQYSPTSSSSSATSDFDPPAGRSLQLITPEQVPRYTKDVTVPRESTYYEIPPLTRTFPHISHRTGHLEDCAHWVPATHPDGALYFFDQERRLFTDTDMFDPLLREEMEVFYQYIQKILPRDGIAIRLQSCDLVLDIFPTEDEVV</sequence>
<accession>A0AAD4LDT9</accession>
<feature type="compositionally biased region" description="Polar residues" evidence="1">
    <location>
        <begin position="28"/>
        <end position="42"/>
    </location>
</feature>